<dbReference type="GO" id="GO:0008614">
    <property type="term" value="P:pyridoxine metabolic process"/>
    <property type="evidence" value="ECO:0007669"/>
    <property type="project" value="TreeGrafter"/>
</dbReference>
<dbReference type="InterPro" id="IPR021196">
    <property type="entry name" value="PdxT/SNO_CS"/>
</dbReference>
<dbReference type="GO" id="GO:0005829">
    <property type="term" value="C:cytosol"/>
    <property type="evidence" value="ECO:0007669"/>
    <property type="project" value="TreeGrafter"/>
</dbReference>
<evidence type="ECO:0000256" key="3">
    <source>
        <dbReference type="ARBA" id="ARBA00022801"/>
    </source>
</evidence>
<dbReference type="Gene3D" id="3.40.50.880">
    <property type="match status" value="1"/>
</dbReference>
<protein>
    <recommendedName>
        <fullName evidence="2">glutaminase</fullName>
        <ecNumber evidence="2">3.5.1.2</ecNumber>
    </recommendedName>
</protein>
<evidence type="ECO:0000256" key="1">
    <source>
        <dbReference type="ARBA" id="ARBA00008345"/>
    </source>
</evidence>
<dbReference type="GO" id="GO:0042823">
    <property type="term" value="P:pyridoxal phosphate biosynthetic process"/>
    <property type="evidence" value="ECO:0007669"/>
    <property type="project" value="InterPro"/>
</dbReference>
<dbReference type="GO" id="GO:0004359">
    <property type="term" value="F:glutaminase activity"/>
    <property type="evidence" value="ECO:0007669"/>
    <property type="project" value="UniProtKB-EC"/>
</dbReference>
<feature type="binding site" evidence="9">
    <location>
        <begin position="49"/>
        <end position="51"/>
    </location>
    <ligand>
        <name>L-glutamine</name>
        <dbReference type="ChEBI" id="CHEBI:58359"/>
    </ligand>
</feature>
<sequence>MGTPQIGVLALQGGVAEHERMISSLGARARKVRRPADLDQLDGLIIPGGESSVIGRLIDLAGLREALINSISNGLPTLGTCAGMVLLAEWIENPAPGQRSLGLLPIEVRRNAFGPQVDSMELSAGWHWPGEPEGRIRAAAIRAPEVIAIGAGVEVLIRASIGGVPRILGVRYENLIALSLHPELTGDPTAHRALLALAATVGEPERLPAR</sequence>
<evidence type="ECO:0000313" key="11">
    <source>
        <dbReference type="Proteomes" id="UP000295371"/>
    </source>
</evidence>
<feature type="active site" description="Charge relay system" evidence="8">
    <location>
        <position position="183"/>
    </location>
</feature>
<dbReference type="PROSITE" id="PS51274">
    <property type="entry name" value="GATASE_COBBQ"/>
    <property type="match status" value="1"/>
</dbReference>
<evidence type="ECO:0000256" key="2">
    <source>
        <dbReference type="ARBA" id="ARBA00012918"/>
    </source>
</evidence>
<evidence type="ECO:0000256" key="6">
    <source>
        <dbReference type="ARBA" id="ARBA00023239"/>
    </source>
</evidence>
<dbReference type="PROSITE" id="PS51273">
    <property type="entry name" value="GATASE_TYPE_1"/>
    <property type="match status" value="1"/>
</dbReference>
<dbReference type="GO" id="GO:1903600">
    <property type="term" value="C:glutaminase complex"/>
    <property type="evidence" value="ECO:0007669"/>
    <property type="project" value="TreeGrafter"/>
</dbReference>
<organism evidence="10 11">
    <name type="scientific">Naumannella halotolerans</name>
    <dbReference type="NCBI Taxonomy" id="993414"/>
    <lineage>
        <taxon>Bacteria</taxon>
        <taxon>Bacillati</taxon>
        <taxon>Actinomycetota</taxon>
        <taxon>Actinomycetes</taxon>
        <taxon>Propionibacteriales</taxon>
        <taxon>Propionibacteriaceae</taxon>
        <taxon>Naumannella</taxon>
    </lineage>
</organism>
<dbReference type="Pfam" id="PF01174">
    <property type="entry name" value="SNO"/>
    <property type="match status" value="1"/>
</dbReference>
<gene>
    <name evidence="10" type="ORF">CLV29_2147</name>
</gene>
<comment type="similarity">
    <text evidence="1">Belongs to the glutaminase PdxT/SNO family.</text>
</comment>
<dbReference type="PROSITE" id="PS01236">
    <property type="entry name" value="PDXT_SNO_1"/>
    <property type="match status" value="1"/>
</dbReference>
<dbReference type="EMBL" id="SOAW01000001">
    <property type="protein sequence ID" value="TDT34481.1"/>
    <property type="molecule type" value="Genomic_DNA"/>
</dbReference>
<dbReference type="PIRSF" id="PIRSF005639">
    <property type="entry name" value="Glut_amidoT_SNO"/>
    <property type="match status" value="1"/>
</dbReference>
<name>A0A4R7JA88_9ACTN</name>
<keyword evidence="5" id="KW-0315">Glutamine amidotransferase</keyword>
<evidence type="ECO:0000256" key="9">
    <source>
        <dbReference type="PIRSR" id="PIRSR005639-2"/>
    </source>
</evidence>
<dbReference type="AlphaFoldDB" id="A0A4R7JA88"/>
<dbReference type="GO" id="GO:0016829">
    <property type="term" value="F:lyase activity"/>
    <property type="evidence" value="ECO:0007669"/>
    <property type="project" value="UniProtKB-KW"/>
</dbReference>
<proteinExistence type="inferred from homology"/>
<keyword evidence="3" id="KW-0378">Hydrolase</keyword>
<dbReference type="PANTHER" id="PTHR31559">
    <property type="entry name" value="PYRIDOXAL 5'-PHOSPHATE SYNTHASE SUBUNIT SNO"/>
    <property type="match status" value="1"/>
</dbReference>
<feature type="active site" description="Nucleophile" evidence="8">
    <location>
        <position position="81"/>
    </location>
</feature>
<evidence type="ECO:0000256" key="5">
    <source>
        <dbReference type="ARBA" id="ARBA00022962"/>
    </source>
</evidence>
<evidence type="ECO:0000313" key="10">
    <source>
        <dbReference type="EMBL" id="TDT34481.1"/>
    </source>
</evidence>
<dbReference type="InterPro" id="IPR029062">
    <property type="entry name" value="Class_I_gatase-like"/>
</dbReference>
<dbReference type="SUPFAM" id="SSF52317">
    <property type="entry name" value="Class I glutamine amidotransferase-like"/>
    <property type="match status" value="1"/>
</dbReference>
<feature type="binding site" evidence="9">
    <location>
        <position position="110"/>
    </location>
    <ligand>
        <name>L-glutamine</name>
        <dbReference type="ChEBI" id="CHEBI:58359"/>
    </ligand>
</feature>
<reference evidence="10 11" key="1">
    <citation type="submission" date="2019-03" db="EMBL/GenBank/DDBJ databases">
        <title>Genomic Encyclopedia of Archaeal and Bacterial Type Strains, Phase II (KMG-II): from individual species to whole genera.</title>
        <authorList>
            <person name="Goeker M."/>
        </authorList>
    </citation>
    <scope>NUCLEOTIDE SEQUENCE [LARGE SCALE GENOMIC DNA]</scope>
    <source>
        <strain evidence="10 11">DSM 24323</strain>
    </source>
</reference>
<feature type="active site" description="Charge relay system" evidence="8">
    <location>
        <position position="181"/>
    </location>
</feature>
<comment type="catalytic activity">
    <reaction evidence="7">
        <text>L-glutamine + H2O = L-glutamate + NH4(+)</text>
        <dbReference type="Rhea" id="RHEA:15889"/>
        <dbReference type="ChEBI" id="CHEBI:15377"/>
        <dbReference type="ChEBI" id="CHEBI:28938"/>
        <dbReference type="ChEBI" id="CHEBI:29985"/>
        <dbReference type="ChEBI" id="CHEBI:58359"/>
        <dbReference type="EC" id="3.5.1.2"/>
    </reaction>
</comment>
<evidence type="ECO:0000256" key="7">
    <source>
        <dbReference type="ARBA" id="ARBA00049534"/>
    </source>
</evidence>
<evidence type="ECO:0000256" key="4">
    <source>
        <dbReference type="ARBA" id="ARBA00022898"/>
    </source>
</evidence>
<dbReference type="Proteomes" id="UP000295371">
    <property type="component" value="Unassembled WGS sequence"/>
</dbReference>
<comment type="caution">
    <text evidence="10">The sequence shown here is derived from an EMBL/GenBank/DDBJ whole genome shotgun (WGS) entry which is preliminary data.</text>
</comment>
<feature type="binding site" evidence="9">
    <location>
        <begin position="141"/>
        <end position="142"/>
    </location>
    <ligand>
        <name>L-glutamine</name>
        <dbReference type="ChEBI" id="CHEBI:58359"/>
    </ligand>
</feature>
<dbReference type="NCBIfam" id="TIGR03800">
    <property type="entry name" value="PLP_synth_Pdx2"/>
    <property type="match status" value="1"/>
</dbReference>
<keyword evidence="11" id="KW-1185">Reference proteome</keyword>
<dbReference type="PROSITE" id="PS51130">
    <property type="entry name" value="PDXT_SNO_2"/>
    <property type="match status" value="1"/>
</dbReference>
<dbReference type="EC" id="3.5.1.2" evidence="2"/>
<dbReference type="InterPro" id="IPR002161">
    <property type="entry name" value="PdxT/SNO"/>
</dbReference>
<dbReference type="PANTHER" id="PTHR31559:SF0">
    <property type="entry name" value="PYRIDOXAL 5'-PHOSPHATE SYNTHASE SUBUNIT SNO1-RELATED"/>
    <property type="match status" value="1"/>
</dbReference>
<keyword evidence="6" id="KW-0456">Lyase</keyword>
<accession>A0A4R7JA88</accession>
<evidence type="ECO:0000256" key="8">
    <source>
        <dbReference type="PIRSR" id="PIRSR005639-1"/>
    </source>
</evidence>
<dbReference type="OrthoDB" id="9810320at2"/>
<keyword evidence="4" id="KW-0663">Pyridoxal phosphate</keyword>